<keyword evidence="3" id="KW-1185">Reference proteome</keyword>
<dbReference type="SUPFAM" id="SSF55469">
    <property type="entry name" value="FMN-dependent nitroreductase-like"/>
    <property type="match status" value="2"/>
</dbReference>
<evidence type="ECO:0000313" key="3">
    <source>
        <dbReference type="Proteomes" id="UP001519363"/>
    </source>
</evidence>
<protein>
    <submittedName>
        <fullName evidence="2">Nitroreductase</fullName>
    </submittedName>
</protein>
<comment type="caution">
    <text evidence="2">The sequence shown here is derived from an EMBL/GenBank/DDBJ whole genome shotgun (WGS) entry which is preliminary data.</text>
</comment>
<dbReference type="PANTHER" id="PTHR23026">
    <property type="entry name" value="NADPH NITROREDUCTASE"/>
    <property type="match status" value="1"/>
</dbReference>
<reference evidence="2 3" key="1">
    <citation type="submission" date="2021-03" db="EMBL/GenBank/DDBJ databases">
        <title>Sequencing the genomes of 1000 actinobacteria strains.</title>
        <authorList>
            <person name="Klenk H.-P."/>
        </authorList>
    </citation>
    <scope>NUCLEOTIDE SEQUENCE [LARGE SCALE GENOMIC DNA]</scope>
    <source>
        <strain evidence="2 3">DSM 44580</strain>
    </source>
</reference>
<dbReference type="EMBL" id="JAGIOO010000001">
    <property type="protein sequence ID" value="MBP2471845.1"/>
    <property type="molecule type" value="Genomic_DNA"/>
</dbReference>
<dbReference type="InterPro" id="IPR050627">
    <property type="entry name" value="Nitroreductase/BluB"/>
</dbReference>
<dbReference type="Gene3D" id="3.40.109.10">
    <property type="entry name" value="NADH Oxidase"/>
    <property type="match status" value="1"/>
</dbReference>
<proteinExistence type="predicted"/>
<dbReference type="RefSeq" id="WP_086780946.1">
    <property type="nucleotide sequence ID" value="NZ_JAGIOO010000001.1"/>
</dbReference>
<dbReference type="NCBIfam" id="NF047509">
    <property type="entry name" value="Rv3131_FMN_oxido"/>
    <property type="match status" value="1"/>
</dbReference>
<dbReference type="InterPro" id="IPR000415">
    <property type="entry name" value="Nitroreductase-like"/>
</dbReference>
<name>A0ABS5A5H7_9PSEU</name>
<organism evidence="2 3">
    <name type="scientific">Crossiella equi</name>
    <dbReference type="NCBI Taxonomy" id="130796"/>
    <lineage>
        <taxon>Bacteria</taxon>
        <taxon>Bacillati</taxon>
        <taxon>Actinomycetota</taxon>
        <taxon>Actinomycetes</taxon>
        <taxon>Pseudonocardiales</taxon>
        <taxon>Pseudonocardiaceae</taxon>
        <taxon>Crossiella</taxon>
    </lineage>
</organism>
<accession>A0ABS5A5H7</accession>
<evidence type="ECO:0000256" key="1">
    <source>
        <dbReference type="SAM" id="MobiDB-lite"/>
    </source>
</evidence>
<dbReference type="Proteomes" id="UP001519363">
    <property type="component" value="Unassembled WGS sequence"/>
</dbReference>
<feature type="region of interest" description="Disordered" evidence="1">
    <location>
        <begin position="307"/>
        <end position="331"/>
    </location>
</feature>
<evidence type="ECO:0000313" key="2">
    <source>
        <dbReference type="EMBL" id="MBP2471845.1"/>
    </source>
</evidence>
<gene>
    <name evidence="2" type="ORF">JOF53_000717</name>
</gene>
<sequence>MSHHLPDEESLRTAVMLACRAPSLHNTQPWRWVAGESSLHLYADRDRALPVTDPDGRDLVLSCGAALHHMRVALAGLGWHAVVHRLPNPAEPDHLAALRVRPRLPTPDHLGLAAAITRRRTDRRRMTSWPVPPQLLEYLREVAREQAVHLHPAEDALARHAIVRAAQQAARHQHADPAYTTELALWTARHAGSADGVRAAAQTAVLDPANPELRPFPGGRLAQSVTGRDEEDASALVVLATEADDRAAWLTAGEGLSAVLLAATSVRLATTPLTQPLEVAETRAALRTEVLRGAGYPQVVVRLGWAPTGSDPVPESPRRSVGEVLSRFPTA</sequence>
<dbReference type="PANTHER" id="PTHR23026:SF123">
    <property type="entry name" value="NAD(P)H NITROREDUCTASE RV3131-RELATED"/>
    <property type="match status" value="1"/>
</dbReference>